<protein>
    <submittedName>
        <fullName evidence="1">Uncharacterized protein</fullName>
    </submittedName>
</protein>
<accession>A0A6V7W1W9</accession>
<comment type="caution">
    <text evidence="1">The sequence shown here is derived from an EMBL/GenBank/DDBJ whole genome shotgun (WGS) entry which is preliminary data.</text>
</comment>
<sequence>MIVRIILVNKCLCCQNLQLNRDAKLLKESNVVYVHKIGKVWLLEVLEYLHFCPF</sequence>
<name>A0A6V7W1W9_MELEN</name>
<proteinExistence type="predicted"/>
<gene>
    <name evidence="1" type="ORF">MENT_LOCUS33077</name>
</gene>
<dbReference type="AlphaFoldDB" id="A0A6V7W1W9"/>
<reference evidence="1 2" key="1">
    <citation type="submission" date="2020-08" db="EMBL/GenBank/DDBJ databases">
        <authorList>
            <person name="Koutsovoulos G."/>
            <person name="Danchin GJ E."/>
        </authorList>
    </citation>
    <scope>NUCLEOTIDE SEQUENCE [LARGE SCALE GENOMIC DNA]</scope>
</reference>
<dbReference type="EMBL" id="CAJEWN010000385">
    <property type="protein sequence ID" value="CAD2180964.1"/>
    <property type="molecule type" value="Genomic_DNA"/>
</dbReference>
<evidence type="ECO:0000313" key="1">
    <source>
        <dbReference type="EMBL" id="CAD2180964.1"/>
    </source>
</evidence>
<organism evidence="1 2">
    <name type="scientific">Meloidogyne enterolobii</name>
    <name type="common">Root-knot nematode worm</name>
    <name type="synonym">Meloidogyne mayaguensis</name>
    <dbReference type="NCBI Taxonomy" id="390850"/>
    <lineage>
        <taxon>Eukaryota</taxon>
        <taxon>Metazoa</taxon>
        <taxon>Ecdysozoa</taxon>
        <taxon>Nematoda</taxon>
        <taxon>Chromadorea</taxon>
        <taxon>Rhabditida</taxon>
        <taxon>Tylenchina</taxon>
        <taxon>Tylenchomorpha</taxon>
        <taxon>Tylenchoidea</taxon>
        <taxon>Meloidogynidae</taxon>
        <taxon>Meloidogyninae</taxon>
        <taxon>Meloidogyne</taxon>
    </lineage>
</organism>
<evidence type="ECO:0000313" key="2">
    <source>
        <dbReference type="Proteomes" id="UP000580250"/>
    </source>
</evidence>
<dbReference type="Proteomes" id="UP000580250">
    <property type="component" value="Unassembled WGS sequence"/>
</dbReference>